<dbReference type="Pfam" id="PF13443">
    <property type="entry name" value="HTH_26"/>
    <property type="match status" value="1"/>
</dbReference>
<reference evidence="2 3" key="1">
    <citation type="submission" date="2010-08" db="EMBL/GenBank/DDBJ databases">
        <authorList>
            <person name="Weinstock G."/>
            <person name="Sodergren E."/>
            <person name="Clifton S."/>
            <person name="Fulton L."/>
            <person name="Fulton B."/>
            <person name="Courtney L."/>
            <person name="Fronick C."/>
            <person name="Harrison M."/>
            <person name="Strong C."/>
            <person name="Farmer C."/>
            <person name="Delahaunty K."/>
            <person name="Markovic C."/>
            <person name="Hall O."/>
            <person name="Minx P."/>
            <person name="Tomlinson C."/>
            <person name="Mitreva M."/>
            <person name="Hou S."/>
            <person name="Chen J."/>
            <person name="Wollam A."/>
            <person name="Pepin K.H."/>
            <person name="Johnson M."/>
            <person name="Bhonagiri V."/>
            <person name="Zhang X."/>
            <person name="Suruliraj S."/>
            <person name="Warren W."/>
            <person name="Chinwalla A."/>
            <person name="Mardis E.R."/>
            <person name="Wilson R.K."/>
        </authorList>
    </citation>
    <scope>NUCLEOTIDE SEQUENCE [LARGE SCALE GENOMIC DNA]</scope>
    <source>
        <strain evidence="2 3">F0359</strain>
    </source>
</reference>
<organism evidence="2 3">
    <name type="scientific">Megasphaera micronuciformis F0359</name>
    <dbReference type="NCBI Taxonomy" id="706434"/>
    <lineage>
        <taxon>Bacteria</taxon>
        <taxon>Bacillati</taxon>
        <taxon>Bacillota</taxon>
        <taxon>Negativicutes</taxon>
        <taxon>Veillonellales</taxon>
        <taxon>Veillonellaceae</taxon>
        <taxon>Megasphaera</taxon>
    </lineage>
</organism>
<dbReference type="AlphaFoldDB" id="E2ZAX2"/>
<dbReference type="Proteomes" id="UP000003195">
    <property type="component" value="Unassembled WGS sequence"/>
</dbReference>
<dbReference type="GO" id="GO:0003677">
    <property type="term" value="F:DNA binding"/>
    <property type="evidence" value="ECO:0007669"/>
    <property type="project" value="InterPro"/>
</dbReference>
<proteinExistence type="predicted"/>
<gene>
    <name evidence="2" type="ORF">HMPREF9429_00593</name>
</gene>
<dbReference type="OrthoDB" id="1697546at2"/>
<evidence type="ECO:0000313" key="3">
    <source>
        <dbReference type="Proteomes" id="UP000003195"/>
    </source>
</evidence>
<feature type="domain" description="HTH cro/C1-type" evidence="1">
    <location>
        <begin position="3"/>
        <end position="54"/>
    </location>
</feature>
<dbReference type="InterPro" id="IPR001387">
    <property type="entry name" value="Cro/C1-type_HTH"/>
</dbReference>
<dbReference type="CDD" id="cd00093">
    <property type="entry name" value="HTH_XRE"/>
    <property type="match status" value="1"/>
</dbReference>
<dbReference type="RefSeq" id="WP_006941465.1">
    <property type="nucleotide sequence ID" value="NZ_GL538186.1"/>
</dbReference>
<keyword evidence="3" id="KW-1185">Reference proteome</keyword>
<dbReference type="Gene3D" id="1.10.260.40">
    <property type="entry name" value="lambda repressor-like DNA-binding domains"/>
    <property type="match status" value="1"/>
</dbReference>
<dbReference type="EMBL" id="AECS01000013">
    <property type="protein sequence ID" value="EFQ04552.1"/>
    <property type="molecule type" value="Genomic_DNA"/>
</dbReference>
<name>E2ZAX2_9FIRM</name>
<comment type="caution">
    <text evidence="2">The sequence shown here is derived from an EMBL/GenBank/DDBJ whole genome shotgun (WGS) entry which is preliminary data.</text>
</comment>
<dbReference type="InterPro" id="IPR010982">
    <property type="entry name" value="Lambda_DNA-bd_dom_sf"/>
</dbReference>
<accession>E2ZAX2</accession>
<dbReference type="STRING" id="706434.HMPREF9429_00593"/>
<evidence type="ECO:0000259" key="1">
    <source>
        <dbReference type="Pfam" id="PF13443"/>
    </source>
</evidence>
<protein>
    <recommendedName>
        <fullName evidence="1">HTH cro/C1-type domain-containing protein</fullName>
    </recommendedName>
</protein>
<dbReference type="HOGENOM" id="CLU_2601916_0_0_9"/>
<evidence type="ECO:0000313" key="2">
    <source>
        <dbReference type="EMBL" id="EFQ04552.1"/>
    </source>
</evidence>
<sequence length="79" mass="8875">MKNRINKSGIKIYALAEACGLTPQGLYNKLNGKNDFRCSEIICLSKALNLSPEDRNAIFLPRLLINNQQNNNRKQGGKK</sequence>
<dbReference type="SUPFAM" id="SSF47413">
    <property type="entry name" value="lambda repressor-like DNA-binding domains"/>
    <property type="match status" value="1"/>
</dbReference>